<gene>
    <name evidence="1" type="ORF">DCAR_0205799</name>
</gene>
<dbReference type="Proteomes" id="UP000077755">
    <property type="component" value="Chromosome 2"/>
</dbReference>
<name>A0A162AQA3_DAUCS</name>
<proteinExistence type="predicted"/>
<sequence length="110" mass="12572">MDSCLLFGHKIWMEEDSAWTLMRERKRWKEKKHDLSGFANHSTIFQVAVSCSDWEYMACCMIFTQGPSITGSATATTYMSRVDASYSNFILVHSNPDIRMTGFTVKLSIS</sequence>
<dbReference type="Gramene" id="KZN04313">
    <property type="protein sequence ID" value="KZN04313"/>
    <property type="gene ID" value="DCAR_005150"/>
</dbReference>
<evidence type="ECO:0000313" key="2">
    <source>
        <dbReference type="Proteomes" id="UP000077755"/>
    </source>
</evidence>
<accession>A0A162AQA3</accession>
<protein>
    <submittedName>
        <fullName evidence="1">Uncharacterized protein</fullName>
    </submittedName>
</protein>
<keyword evidence="2" id="KW-1185">Reference proteome</keyword>
<organism evidence="1 2">
    <name type="scientific">Daucus carota subsp. sativus</name>
    <name type="common">Carrot</name>
    <dbReference type="NCBI Taxonomy" id="79200"/>
    <lineage>
        <taxon>Eukaryota</taxon>
        <taxon>Viridiplantae</taxon>
        <taxon>Streptophyta</taxon>
        <taxon>Embryophyta</taxon>
        <taxon>Tracheophyta</taxon>
        <taxon>Spermatophyta</taxon>
        <taxon>Magnoliopsida</taxon>
        <taxon>eudicotyledons</taxon>
        <taxon>Gunneridae</taxon>
        <taxon>Pentapetalae</taxon>
        <taxon>asterids</taxon>
        <taxon>campanulids</taxon>
        <taxon>Apiales</taxon>
        <taxon>Apiaceae</taxon>
        <taxon>Apioideae</taxon>
        <taxon>Scandiceae</taxon>
        <taxon>Daucinae</taxon>
        <taxon>Daucus</taxon>
        <taxon>Daucus sect. Daucus</taxon>
    </lineage>
</organism>
<dbReference type="AlphaFoldDB" id="A0A162AQA3"/>
<evidence type="ECO:0000313" key="1">
    <source>
        <dbReference type="EMBL" id="WOG86584.1"/>
    </source>
</evidence>
<reference evidence="1" key="1">
    <citation type="journal article" date="2016" name="Nat. Genet.">
        <title>A high-quality carrot genome assembly provides new insights into carotenoid accumulation and asterid genome evolution.</title>
        <authorList>
            <person name="Iorizzo M."/>
            <person name="Ellison S."/>
            <person name="Senalik D."/>
            <person name="Zeng P."/>
            <person name="Satapoomin P."/>
            <person name="Huang J."/>
            <person name="Bowman M."/>
            <person name="Iovene M."/>
            <person name="Sanseverino W."/>
            <person name="Cavagnaro P."/>
            <person name="Yildiz M."/>
            <person name="Macko-Podgorni A."/>
            <person name="Moranska E."/>
            <person name="Grzebelus E."/>
            <person name="Grzebelus D."/>
            <person name="Ashrafi H."/>
            <person name="Zheng Z."/>
            <person name="Cheng S."/>
            <person name="Spooner D."/>
            <person name="Van Deynze A."/>
            <person name="Simon P."/>
        </authorList>
    </citation>
    <scope>NUCLEOTIDE SEQUENCE</scope>
    <source>
        <tissue evidence="1">Leaf</tissue>
    </source>
</reference>
<dbReference type="EMBL" id="CP093344">
    <property type="protein sequence ID" value="WOG86584.1"/>
    <property type="molecule type" value="Genomic_DNA"/>
</dbReference>
<reference evidence="1" key="2">
    <citation type="submission" date="2022-03" db="EMBL/GenBank/DDBJ databases">
        <title>Draft title - Genomic analysis of global carrot germplasm unveils the trajectory of domestication and the origin of high carotenoid orange carrot.</title>
        <authorList>
            <person name="Iorizzo M."/>
            <person name="Ellison S."/>
            <person name="Senalik D."/>
            <person name="Macko-Podgorni A."/>
            <person name="Grzebelus D."/>
            <person name="Bostan H."/>
            <person name="Rolling W."/>
            <person name="Curaba J."/>
            <person name="Simon P."/>
        </authorList>
    </citation>
    <scope>NUCLEOTIDE SEQUENCE</scope>
    <source>
        <tissue evidence="1">Leaf</tissue>
    </source>
</reference>